<reference evidence="2 3" key="1">
    <citation type="submission" date="2020-10" db="EMBL/GenBank/DDBJ databases">
        <title>Sequencing the genomes of 1000 actinobacteria strains.</title>
        <authorList>
            <person name="Klenk H.-P."/>
        </authorList>
    </citation>
    <scope>NUCLEOTIDE SEQUENCE [LARGE SCALE GENOMIC DNA]</scope>
    <source>
        <strain evidence="2 3">DSM 15474</strain>
    </source>
</reference>
<keyword evidence="1" id="KW-1133">Transmembrane helix</keyword>
<gene>
    <name evidence="2" type="ORF">H4W26_002491</name>
</gene>
<comment type="caution">
    <text evidence="2">The sequence shown here is derived from an EMBL/GenBank/DDBJ whole genome shotgun (WGS) entry which is preliminary data.</text>
</comment>
<keyword evidence="3" id="KW-1185">Reference proteome</keyword>
<feature type="transmembrane region" description="Helical" evidence="1">
    <location>
        <begin position="31"/>
        <end position="50"/>
    </location>
</feature>
<protein>
    <submittedName>
        <fullName evidence="2">Uncharacterized protein</fullName>
    </submittedName>
</protein>
<evidence type="ECO:0000256" key="1">
    <source>
        <dbReference type="SAM" id="Phobius"/>
    </source>
</evidence>
<keyword evidence="1" id="KW-0812">Transmembrane</keyword>
<evidence type="ECO:0000313" key="2">
    <source>
        <dbReference type="EMBL" id="MBE1515699.1"/>
    </source>
</evidence>
<evidence type="ECO:0000313" key="3">
    <source>
        <dbReference type="Proteomes" id="UP000636579"/>
    </source>
</evidence>
<keyword evidence="1" id="KW-0472">Membrane</keyword>
<organism evidence="2 3">
    <name type="scientific">Nesterenkonia halotolerans</name>
    <dbReference type="NCBI Taxonomy" id="225325"/>
    <lineage>
        <taxon>Bacteria</taxon>
        <taxon>Bacillati</taxon>
        <taxon>Actinomycetota</taxon>
        <taxon>Actinomycetes</taxon>
        <taxon>Micrococcales</taxon>
        <taxon>Micrococcaceae</taxon>
        <taxon>Nesterenkonia</taxon>
    </lineage>
</organism>
<accession>A0ABR9JA19</accession>
<name>A0ABR9JA19_9MICC</name>
<dbReference type="RefSeq" id="WP_192592502.1">
    <property type="nucleotide sequence ID" value="NZ_JADBEE010000002.1"/>
</dbReference>
<dbReference type="Proteomes" id="UP000636579">
    <property type="component" value="Unassembled WGS sequence"/>
</dbReference>
<sequence>MTDMLRSLFFLAAAGLTLNLREGFLLGDALAVPLIAIFVAGFAGSVLWTARTRWKSQEVPS</sequence>
<proteinExistence type="predicted"/>
<dbReference type="EMBL" id="JADBEE010000002">
    <property type="protein sequence ID" value="MBE1515699.1"/>
    <property type="molecule type" value="Genomic_DNA"/>
</dbReference>